<evidence type="ECO:0000313" key="3">
    <source>
        <dbReference type="Proteomes" id="UP001233999"/>
    </source>
</evidence>
<dbReference type="PANTHER" id="PTHR12517:SF0">
    <property type="entry name" value="INTERMEMBRANE LIPID TRANSFER PROTEIN VPS13B"/>
    <property type="match status" value="1"/>
</dbReference>
<feature type="non-terminal residue" evidence="2">
    <location>
        <position position="1"/>
    </location>
</feature>
<evidence type="ECO:0000313" key="2">
    <source>
        <dbReference type="EMBL" id="KAJ9586218.1"/>
    </source>
</evidence>
<accession>A0AAD7ZT67</accession>
<dbReference type="InterPro" id="IPR039782">
    <property type="entry name" value="VPS13B"/>
</dbReference>
<proteinExistence type="predicted"/>
<feature type="region of interest" description="Disordered" evidence="1">
    <location>
        <begin position="856"/>
        <end position="910"/>
    </location>
</feature>
<name>A0AAD7ZT67_DIPPU</name>
<feature type="compositionally biased region" description="Polar residues" evidence="1">
    <location>
        <begin position="8"/>
        <end position="22"/>
    </location>
</feature>
<evidence type="ECO:0008006" key="4">
    <source>
        <dbReference type="Google" id="ProtNLM"/>
    </source>
</evidence>
<keyword evidence="3" id="KW-1185">Reference proteome</keyword>
<feature type="non-terminal residue" evidence="2">
    <location>
        <position position="2851"/>
    </location>
</feature>
<dbReference type="PANTHER" id="PTHR12517">
    <property type="entry name" value="VACUOLAR PROTEIN SORTING-ASSOCIATED PROTEIN 13B"/>
    <property type="match status" value="1"/>
</dbReference>
<evidence type="ECO:0000256" key="1">
    <source>
        <dbReference type="SAM" id="MobiDB-lite"/>
    </source>
</evidence>
<feature type="compositionally biased region" description="Polar residues" evidence="1">
    <location>
        <begin position="895"/>
        <end position="909"/>
    </location>
</feature>
<comment type="caution">
    <text evidence="2">The sequence shown here is derived from an EMBL/GenBank/DDBJ whole genome shotgun (WGS) entry which is preliminary data.</text>
</comment>
<organism evidence="2 3">
    <name type="scientific">Diploptera punctata</name>
    <name type="common">Pacific beetle cockroach</name>
    <dbReference type="NCBI Taxonomy" id="6984"/>
    <lineage>
        <taxon>Eukaryota</taxon>
        <taxon>Metazoa</taxon>
        <taxon>Ecdysozoa</taxon>
        <taxon>Arthropoda</taxon>
        <taxon>Hexapoda</taxon>
        <taxon>Insecta</taxon>
        <taxon>Pterygota</taxon>
        <taxon>Neoptera</taxon>
        <taxon>Polyneoptera</taxon>
        <taxon>Dictyoptera</taxon>
        <taxon>Blattodea</taxon>
        <taxon>Blaberoidea</taxon>
        <taxon>Blaberidae</taxon>
        <taxon>Diplopterinae</taxon>
        <taxon>Diploptera</taxon>
    </lineage>
</organism>
<dbReference type="Proteomes" id="UP001233999">
    <property type="component" value="Unassembled WGS sequence"/>
</dbReference>
<reference evidence="2" key="1">
    <citation type="journal article" date="2023" name="IScience">
        <title>Live-bearing cockroach genome reveals convergent evolutionary mechanisms linked to viviparity in insects and beyond.</title>
        <authorList>
            <person name="Fouks B."/>
            <person name="Harrison M.C."/>
            <person name="Mikhailova A.A."/>
            <person name="Marchal E."/>
            <person name="English S."/>
            <person name="Carruthers M."/>
            <person name="Jennings E.C."/>
            <person name="Chiamaka E.L."/>
            <person name="Frigard R.A."/>
            <person name="Pippel M."/>
            <person name="Attardo G.M."/>
            <person name="Benoit J.B."/>
            <person name="Bornberg-Bauer E."/>
            <person name="Tobe S.S."/>
        </authorList>
    </citation>
    <scope>NUCLEOTIDE SEQUENCE</scope>
    <source>
        <strain evidence="2">Stay&amp;Tobe</strain>
    </source>
</reference>
<dbReference type="EMBL" id="JASPKZ010007183">
    <property type="protein sequence ID" value="KAJ9586218.1"/>
    <property type="molecule type" value="Genomic_DNA"/>
</dbReference>
<protein>
    <recommendedName>
        <fullName evidence="4">Vacuolar protein sorting-associated protein 13B</fullName>
    </recommendedName>
</protein>
<gene>
    <name evidence="2" type="ORF">L9F63_020127</name>
</gene>
<reference evidence="2" key="2">
    <citation type="submission" date="2023-05" db="EMBL/GenBank/DDBJ databases">
        <authorList>
            <person name="Fouks B."/>
        </authorList>
    </citation>
    <scope>NUCLEOTIDE SEQUENCE</scope>
    <source>
        <strain evidence="2">Stay&amp;Tobe</strain>
        <tissue evidence="2">Testes</tissue>
    </source>
</reference>
<sequence>CILKLRGDNSQGSDSASQANVVTNTTRDRSRKTSKRQDVVAPSGYVQSLVNKIVSNITIFCNNLILKYVEEDIVLSVNVKTVTLQSANELWQPTFTEISPLLRKLISLADLTICLDKRNASGKIEMYQEPLLYRCSLDIHLLRSYHSATAKRASVTRVDIHCTRMDFSVTEQQIPMLMRLALLGLALHGRELVSQQSASVDPHDDAVPLVAPDIDELANDSWAGWAWSFIPSILPYYFEEDWNSDQQIAYGGHTYHTGFYVKRASVTLKITETTPDRSYYGPRKVKFIPFLAVQLQGCFMELVMQGVGWLNAQFGVSRVTVQPSGDCFCGVKDVPSSSSTPEGKDNDQEVVYFTAGNEQMNYIGRSLFDPESQENKGQRRMYNVSWDYHLSSVTEDLLLERSPAIAVDYLYMLEVPDDLSSEPLSDLVSDLEYSNLPEKSICRIVVGPTAVKLCSGLFHRLQMVHHYAKLYDYPPYSIPKSESNPEHLHASTLEDFELLEQNIPKQVYQLTLFKPVIHIILADHPVFDPLVLHAPRKRRKKLTQIQPLTRHIRHLPKVTLECDCLDAKVVKPMYPRRLVSMTSQHPSPPQHVFHACHFHTDVKLLGVNSQLVLNPGNQTTFLMPSNVAFTKQNLVLPNYWNNMDIPHEFTLRESLTVTCTKAKLMVIVNVIQSQFNPSSAVDVIQNSTLLTDAEKHIGVEYLELCVEAVTHRHVTTPGTEAFSLLVGSVKAFVLEFPLMHDVADMLAESQQALVLSGPENSGSLDATDMNVVQPPLLNLTMQCTRNPDNQDHPPVIIFNLREVRACVDPMMWEWLRYSPARISVRYDTCHSDTLTSNGSTMHRRNRRLSSESTIGMEANIARRAPTPQESVHSSSDRDQLLPQAVPPLSPVPHSRITQSESEKQTSIQPLQEKETIWSRSNLLRWFPVWRGLVLSGDMAQCVVYLPTSSLSAVGSHSIEDALAHCLQDKTTASPEVLVITFPFLTLRSAARKQDLHQYTSRLPVKLPDNIWAKGKISFPWSLAVSDMSCYTLQNGSKLHFLKPVSANATVGISAKYQNSETTLTSLGFCVHVDTTPVKISVSQEQVNLMAGVLVGLLEFSSKSSGSRESPSTPLKTQESMEQSELVIEGISSILSQNSDFQIPTDEECIYACIPQIKPLYQIPLLCVAHDSFSAKSPSPENEVVEQSDTVKMTVLMQSTLARLTISMYAESPSPSKDNLKLVIDMEDIMNSLDFQHVYLKVKCKVALANIKHYVRKKKGADWSLGPHVGLVMRGHEDVATAPALHREMDDGGGFLSLTFTRARCRNVHSRWGTRKQTTLLANSSSDTCQGSLVDKGSARYISEIVVKLQAVDFVFSASTLGNFLVVLYPILMLPECRETRKTTSSATNWLLLINNSTLPLLYLDTHSIRVILPAAELTNMDELHDVCLLQVDAITLTPQADNPLGRVVLRNDIYHMAEQSRMLCVPGSDVEDRQYQIDITGFSINTSVWKELDSCLGLTSSQPTPALHTMSENPALEWNNLVSGKESITPRMSLLPVISRLNLCIVAAPAIVYRGDILVCGHSLEVNAVTDIEISVSTGQLLLASALTTEILSLFKPLLSGSTSKSNVPSDTTNKSFSTLSLHHKTVVYDSNRFVDSGVDCAEASKCGEIEVNSSVQHNVLFRQPISDSPFTNFVTKLGSSRISKFMVLEAVSKYSVSSKQGGKWNEHQNVPLEVLLTAGKISCILYELKDGHNKDDSAEDAGYEAGSEEGSVEDLLLLRKQVQPLAYILLAQPHTFLSILPLTKKIQNLPFIRMSEPDFVIPRRIPRKDDFTSVLLETKNGDPHPSTGIPPAFLTVKWSQSIGKASVIDVELGRPTKLYGSISQWYFISAIFEKVSHIFFVRYQINCNDCSKVYIGKTKGEVGSISIASQQVVFQLSGTGHSHEVVMSVAGLKGSVSRIARGQVDRLGGSLGINCLMLTISYEGVSRPLLNPWSCTLDVGLAWEPWLIEEASPQVQITAESDTVLLDIGPEHIHTLQLILLEYKPFLESFQSNIENDCTKVTSPSADQEQHYCDDLRAGAFQFVDANNGSSREDLPLPYQVVFWHSPPTMAWRYPQPRALTRVDVFPIPFKKERKTQILCSLQYWSECYARYKPYTQFYLSESEMCRLELPVPPHQVVACTWRVQLTLQSDEDEDEEAEDSSQILVSPHALAACMRVDSFFSPHQVPRFQAALNFSLIQVAFYNHIAPSTLTKPLPAPLKQYSIDQMSPESQFFMSFSLDNATIYLCTWASGDVSVVELSSYVRCDVVDYAYLMQHCVIEPFQAKAQLTMGNKKTLRCITKTIAIRFGPAIGHTLAVSADLWAQAFKSYENEVASTSDNECQVIISRYVICNDLSCSLRFGQASTDEDILLGTQECHLYSWRSQKVKSLLRIGVEEGAWVWSQPFPIDTDGLQLCDLADCGNKVVRVIVKVTSLSMAAQEVTLSGQLVVTNLLAEPLEFQTVAITDKSTGQKSEGQVLIARAKCTPSSVLLDESCNSALRIRFHGLLSAWSGDIPLRENTKSGQPWLVKVPLHDRGQFLSVWCHIICQPVGHGEKILAMLCPLYMIRSHLPIPAKVLIDTPGLKVHLEMTVNGRGEEQQLYCPGTIDHSHKLTFQLESGIPPSNPYVPLSYTMIDQRKFFKREDKDIDIDKILESIQEPPKQPWPFVGEEYADIVWNAVAQPETSIQVKYVPQGPYCSTLLVELQPWALMTNILGYSVALMAEGNIVCRIPHQGIVTPPKLETTFNLALEMSDSVYMSPPLQLARLDWGSSFYMPRISGLIPNNGNAQTIIICGTVISVMNIASIIVEEMRIITVRANYVISNHTSLNLK</sequence>
<feature type="region of interest" description="Disordered" evidence="1">
    <location>
        <begin position="6"/>
        <end position="36"/>
    </location>
</feature>